<dbReference type="InterPro" id="IPR002182">
    <property type="entry name" value="NB-ARC"/>
</dbReference>
<dbReference type="OrthoDB" id="9991614at2759"/>
<dbReference type="InterPro" id="IPR027417">
    <property type="entry name" value="P-loop_NTPase"/>
</dbReference>
<keyword evidence="6" id="KW-1185">Reference proteome</keyword>
<dbReference type="SUPFAM" id="SSF52540">
    <property type="entry name" value="P-loop containing nucleoside triphosphate hydrolases"/>
    <property type="match status" value="1"/>
</dbReference>
<keyword evidence="1" id="KW-0802">TPR repeat</keyword>
<keyword evidence="2" id="KW-0175">Coiled coil</keyword>
<proteinExistence type="predicted"/>
<dbReference type="Gene3D" id="1.25.40.10">
    <property type="entry name" value="Tetratricopeptide repeat domain"/>
    <property type="match status" value="4"/>
</dbReference>
<reference evidence="4" key="1">
    <citation type="submission" date="2021-02" db="EMBL/GenBank/DDBJ databases">
        <authorList>
            <person name="Nowell W R."/>
        </authorList>
    </citation>
    <scope>NUCLEOTIDE SEQUENCE</scope>
</reference>
<dbReference type="Proteomes" id="UP000681722">
    <property type="component" value="Unassembled WGS sequence"/>
</dbReference>
<feature type="domain" description="NB-ARC" evidence="3">
    <location>
        <begin position="222"/>
        <end position="379"/>
    </location>
</feature>
<organism evidence="4 6">
    <name type="scientific">Didymodactylos carnosus</name>
    <dbReference type="NCBI Taxonomy" id="1234261"/>
    <lineage>
        <taxon>Eukaryota</taxon>
        <taxon>Metazoa</taxon>
        <taxon>Spiralia</taxon>
        <taxon>Gnathifera</taxon>
        <taxon>Rotifera</taxon>
        <taxon>Eurotatoria</taxon>
        <taxon>Bdelloidea</taxon>
        <taxon>Philodinida</taxon>
        <taxon>Philodinidae</taxon>
        <taxon>Didymodactylos</taxon>
    </lineage>
</organism>
<comment type="caution">
    <text evidence="4">The sequence shown here is derived from an EMBL/GenBank/DDBJ whole genome shotgun (WGS) entry which is preliminary data.</text>
</comment>
<dbReference type="Pfam" id="PF13424">
    <property type="entry name" value="TPR_12"/>
    <property type="match status" value="1"/>
</dbReference>
<accession>A0A815CXM2</accession>
<dbReference type="PANTHER" id="PTHR19959">
    <property type="entry name" value="KINESIN LIGHT CHAIN"/>
    <property type="match status" value="1"/>
</dbReference>
<dbReference type="InterPro" id="IPR011990">
    <property type="entry name" value="TPR-like_helical_dom_sf"/>
</dbReference>
<evidence type="ECO:0000313" key="5">
    <source>
        <dbReference type="EMBL" id="CAF4094855.1"/>
    </source>
</evidence>
<protein>
    <recommendedName>
        <fullName evidence="3">NB-ARC domain-containing protein</fullName>
    </recommendedName>
</protein>
<dbReference type="AlphaFoldDB" id="A0A815CXM2"/>
<feature type="repeat" description="TPR" evidence="1">
    <location>
        <begin position="805"/>
        <end position="838"/>
    </location>
</feature>
<dbReference type="SMART" id="SM00028">
    <property type="entry name" value="TPR"/>
    <property type="match status" value="4"/>
</dbReference>
<dbReference type="InterPro" id="IPR019734">
    <property type="entry name" value="TPR_rpt"/>
</dbReference>
<dbReference type="Gene3D" id="3.40.50.300">
    <property type="entry name" value="P-loop containing nucleotide triphosphate hydrolases"/>
    <property type="match status" value="1"/>
</dbReference>
<name>A0A815CXM2_9BILA</name>
<evidence type="ECO:0000259" key="3">
    <source>
        <dbReference type="Pfam" id="PF00931"/>
    </source>
</evidence>
<dbReference type="EMBL" id="CAJOBC010032165">
    <property type="protein sequence ID" value="CAF4094855.1"/>
    <property type="molecule type" value="Genomic_DNA"/>
</dbReference>
<gene>
    <name evidence="4" type="ORF">GPM918_LOCUS27981</name>
    <name evidence="5" type="ORF">SRO942_LOCUS28413</name>
</gene>
<feature type="coiled-coil region" evidence="2">
    <location>
        <begin position="123"/>
        <end position="157"/>
    </location>
</feature>
<dbReference type="Proteomes" id="UP000663829">
    <property type="component" value="Unassembled WGS sequence"/>
</dbReference>
<dbReference type="Pfam" id="PF00931">
    <property type="entry name" value="NB-ARC"/>
    <property type="match status" value="1"/>
</dbReference>
<dbReference type="EMBL" id="CAJNOQ010012005">
    <property type="protein sequence ID" value="CAF1289911.1"/>
    <property type="molecule type" value="Genomic_DNA"/>
</dbReference>
<evidence type="ECO:0000256" key="1">
    <source>
        <dbReference type="PROSITE-ProRule" id="PRU00339"/>
    </source>
</evidence>
<evidence type="ECO:0000313" key="4">
    <source>
        <dbReference type="EMBL" id="CAF1289911.1"/>
    </source>
</evidence>
<evidence type="ECO:0000256" key="2">
    <source>
        <dbReference type="SAM" id="Coils"/>
    </source>
</evidence>
<evidence type="ECO:0000313" key="6">
    <source>
        <dbReference type="Proteomes" id="UP000663829"/>
    </source>
</evidence>
<dbReference type="PANTHER" id="PTHR19959:SF119">
    <property type="entry name" value="FUNGAL LIPASE-LIKE DOMAIN-CONTAINING PROTEIN"/>
    <property type="match status" value="1"/>
</dbReference>
<feature type="non-terminal residue" evidence="4">
    <location>
        <position position="1"/>
    </location>
</feature>
<feature type="repeat" description="TPR" evidence="1">
    <location>
        <begin position="691"/>
        <end position="724"/>
    </location>
</feature>
<dbReference type="GO" id="GO:0043531">
    <property type="term" value="F:ADP binding"/>
    <property type="evidence" value="ECO:0007669"/>
    <property type="project" value="InterPro"/>
</dbReference>
<dbReference type="SUPFAM" id="SSF48452">
    <property type="entry name" value="TPR-like"/>
    <property type="match status" value="2"/>
</dbReference>
<sequence length="950" mass="110913">ILRNLTKDKQNNGRWDVINTNDRSLAANFNRLRIIRNVNFGHLAEFKLNDKEYNYYKVELKKIITELCDGQKMQNDYVKAIDSVLLSSYNDRDILIYYKRCTEEIINSRIAQVDLVNKIKEIRTSIEMKLDEINSNMSELKIQNKNLEYNQENIKNVITTSGKNIEDRINTLTQVHTNSQNEYLATVSKINKNIENMTDDKSSIILANYLPKESIKNFIRKEELVHKIEEILSKSNKYVIISGYAGLGKTTLASQYAHQQKAENNKRVRWFNAESEDSVWNDYRKMAIYELRIGKEISEKQIIINLVNSKLELLELNVLFVFDDAKDADDINELIINLPNNVQTIITTKNNYLKDNFASGNESNLDMKPFNKTECCEYITKSDKKRTFNQSQAEELFDLIKTNEKEEVHPFKLSKVITLLQKQSWSIQDYKTEIKEHGEINAEEYLLKELINESSNGWKLLQHCVFLDENFISIDILKEILIEQENNSNKIDIDKEKEPLEELSLVNQIELKNEKESVIGIKLHSIIKDTIEKYMDKENNIEKCIKKVKILEKLINVINNKMPEIDNMPNDDWNKAEIYYRHTHKLINLKLVQEINDIKNLGNLYSKIANYEQYKLCNFKNLIKYHKNKWEILKALYDGDHPDVASSLEKLGYCYNKSGDAETGLEYCEQALKMRRNVYRDSHEGCHEDVARSLNGVGFAYIKLQDEQKALKNFEQALKMYQDLYKDNHPGVAESLNNVNMACNKLGDKENQKSKKNFKRSQEYFERSKEYFERASECSKRGLEICQHLYKGNHPDVAKLLSSVGFSFSKLGHAYIKLNCYKQALDHYQQALKYSEEALKMYQDLYKGNHPDVANLLFSVGFNYKRLGDVEGDVKVECYRQALEMHHQSLKMYQNLYKGDHYDIAKTLEQLGFCYAASGDAQNGTEYCKQAKEMFHVLRLRIPKATKNVP</sequence>
<dbReference type="PROSITE" id="PS50005">
    <property type="entry name" value="TPR"/>
    <property type="match status" value="2"/>
</dbReference>
<dbReference type="Pfam" id="PF13374">
    <property type="entry name" value="TPR_10"/>
    <property type="match status" value="1"/>
</dbReference>
<dbReference type="Pfam" id="PF13181">
    <property type="entry name" value="TPR_8"/>
    <property type="match status" value="1"/>
</dbReference>